<evidence type="ECO:0000313" key="1">
    <source>
        <dbReference type="EMBL" id="SNT13666.1"/>
    </source>
</evidence>
<dbReference type="Proteomes" id="UP000198318">
    <property type="component" value="Unassembled WGS sequence"/>
</dbReference>
<protein>
    <submittedName>
        <fullName evidence="1">Uncharacterized protein</fullName>
    </submittedName>
</protein>
<gene>
    <name evidence="1" type="ORF">SAMN05443665_101716</name>
</gene>
<evidence type="ECO:0000313" key="2">
    <source>
        <dbReference type="Proteomes" id="UP000198318"/>
    </source>
</evidence>
<reference evidence="1 2" key="1">
    <citation type="submission" date="2017-06" db="EMBL/GenBank/DDBJ databases">
        <authorList>
            <person name="Kim H.J."/>
            <person name="Triplett B.A."/>
        </authorList>
    </citation>
    <scope>NUCLEOTIDE SEQUENCE [LARGE SCALE GENOMIC DNA]</scope>
    <source>
        <strain evidence="1 2">DSM 44715</strain>
    </source>
</reference>
<keyword evidence="2" id="KW-1185">Reference proteome</keyword>
<dbReference type="AlphaFoldDB" id="A0A239K5G2"/>
<dbReference type="EMBL" id="FZOR01000017">
    <property type="protein sequence ID" value="SNT13666.1"/>
    <property type="molecule type" value="Genomic_DNA"/>
</dbReference>
<proteinExistence type="predicted"/>
<sequence>MSGCCGGSGPVIVNGPQEPRVDVQTVLLCDVLPDGTVAGTALVEPIYDTNTGARVRTRTVDPVTGVAYTPAGALQPCQTGGCTPATTTQVLCDTAADGTTTPFVRDYRRDRNGALIGFTDHTLGGAPCAPAGEVGVCVPEEAPCGDTEITQLCDLVYSPQAPIPLPPDSFTLTGAVREMGGMLVFSGGNQPVDGAAERPVTGLLPGTSCGTSPGVLQSPHVS</sequence>
<accession>A0A239K5G2</accession>
<organism evidence="1 2">
    <name type="scientific">Actinomadura meyerae</name>
    <dbReference type="NCBI Taxonomy" id="240840"/>
    <lineage>
        <taxon>Bacteria</taxon>
        <taxon>Bacillati</taxon>
        <taxon>Actinomycetota</taxon>
        <taxon>Actinomycetes</taxon>
        <taxon>Streptosporangiales</taxon>
        <taxon>Thermomonosporaceae</taxon>
        <taxon>Actinomadura</taxon>
    </lineage>
</organism>
<name>A0A239K5G2_9ACTN</name>
<dbReference type="RefSeq" id="WP_143228037.1">
    <property type="nucleotide sequence ID" value="NZ_FZOR01000017.1"/>
</dbReference>
<dbReference type="OrthoDB" id="3210164at2"/>